<evidence type="ECO:0000256" key="2">
    <source>
        <dbReference type="ARBA" id="ARBA00008841"/>
    </source>
</evidence>
<evidence type="ECO:0000313" key="6">
    <source>
        <dbReference type="Proteomes" id="UP000522333"/>
    </source>
</evidence>
<sequence>MQYCPKCASERIVKNGRHLKRQRFRCKDCGFQFTRDTPRGRPATEKAMAILLYTLGLSFNAIARIYGVATSTVMRWVRDFAEKTYEKPSPGEAVIIELDEMWHYLHFKKNKLWLWKAYCRDTGQLIDWECGNRDQSTLARLMARLRRWSVWFFCTDNWKVYPREIPEDDLIQGKRGTVRIERNNARQRHWFARFKRKSQVVSRSLRMVDLTISLFARFHVNGQREDILSFF</sequence>
<proteinExistence type="inferred from homology"/>
<evidence type="ECO:0000313" key="5">
    <source>
        <dbReference type="EMBL" id="NME53285.1"/>
    </source>
</evidence>
<dbReference type="PANTHER" id="PTHR33293:SF1">
    <property type="entry name" value="INSERTION ELEMENT IS1 1 PROTEIN INSB-RELATED"/>
    <property type="match status" value="1"/>
</dbReference>
<name>A0A848CFC7_9BACT</name>
<reference evidence="5 6" key="1">
    <citation type="submission" date="2020-04" db="EMBL/GenBank/DDBJ databases">
        <authorList>
            <person name="Hitch T.C.A."/>
            <person name="Wylensek D."/>
            <person name="Clavel T."/>
        </authorList>
    </citation>
    <scope>NUCLEOTIDE SEQUENCE [LARGE SCALE GENOMIC DNA]</scope>
    <source>
        <strain evidence="5 6">PG-251-APC-1</strain>
    </source>
</reference>
<dbReference type="InterPro" id="IPR005063">
    <property type="entry name" value="Transposase_27"/>
</dbReference>
<dbReference type="EMBL" id="JABAFY010000121">
    <property type="protein sequence ID" value="NME53285.1"/>
    <property type="molecule type" value="Genomic_DNA"/>
</dbReference>
<dbReference type="Pfam" id="PF13384">
    <property type="entry name" value="HTH_23"/>
    <property type="match status" value="1"/>
</dbReference>
<dbReference type="Pfam" id="PF03400">
    <property type="entry name" value="DDE_Tnp_IS1"/>
    <property type="match status" value="1"/>
</dbReference>
<dbReference type="NCBIfam" id="NF033558">
    <property type="entry name" value="transpos_IS1"/>
    <property type="match status" value="1"/>
</dbReference>
<dbReference type="RefSeq" id="WP_168936561.1">
    <property type="nucleotide sequence ID" value="NZ_JABAFY010000121.1"/>
</dbReference>
<dbReference type="PANTHER" id="PTHR33293">
    <property type="entry name" value="INSERTION ELEMENT IS1 1 PROTEIN INSB-RELATED"/>
    <property type="match status" value="1"/>
</dbReference>
<organism evidence="5 6">
    <name type="scientific">Desulfovibrio piger</name>
    <dbReference type="NCBI Taxonomy" id="901"/>
    <lineage>
        <taxon>Bacteria</taxon>
        <taxon>Pseudomonadati</taxon>
        <taxon>Thermodesulfobacteriota</taxon>
        <taxon>Desulfovibrionia</taxon>
        <taxon>Desulfovibrionales</taxon>
        <taxon>Desulfovibrionaceae</taxon>
        <taxon>Desulfovibrio</taxon>
    </lineage>
</organism>
<dbReference type="SUPFAM" id="SSF46689">
    <property type="entry name" value="Homeodomain-like"/>
    <property type="match status" value="1"/>
</dbReference>
<dbReference type="Proteomes" id="UP000522333">
    <property type="component" value="Unassembled WGS sequence"/>
</dbReference>
<keyword evidence="3" id="KW-0815">Transposition</keyword>
<dbReference type="GO" id="GO:0004803">
    <property type="term" value="F:transposase activity"/>
    <property type="evidence" value="ECO:0007669"/>
    <property type="project" value="InterPro"/>
</dbReference>
<comment type="similarity">
    <text evidence="2">Belongs to the transposase 27 family.</text>
</comment>
<comment type="caution">
    <text evidence="5">The sequence shown here is derived from an EMBL/GenBank/DDBJ whole genome shotgun (WGS) entry which is preliminary data.</text>
</comment>
<accession>A0A848CFC7</accession>
<protein>
    <submittedName>
        <fullName evidence="5">IS1 family transposase</fullName>
    </submittedName>
</protein>
<gene>
    <name evidence="5" type="ORF">HF854_12415</name>
</gene>
<evidence type="ECO:0000256" key="1">
    <source>
        <dbReference type="ARBA" id="ARBA00004091"/>
    </source>
</evidence>
<dbReference type="GO" id="GO:0003677">
    <property type="term" value="F:DNA binding"/>
    <property type="evidence" value="ECO:0007669"/>
    <property type="project" value="InterPro"/>
</dbReference>
<dbReference type="GO" id="GO:0006313">
    <property type="term" value="P:DNA transposition"/>
    <property type="evidence" value="ECO:0007669"/>
    <property type="project" value="InterPro"/>
</dbReference>
<dbReference type="InterPro" id="IPR051354">
    <property type="entry name" value="Transposase_27_IS1"/>
</dbReference>
<evidence type="ECO:0000256" key="3">
    <source>
        <dbReference type="ARBA" id="ARBA00022578"/>
    </source>
</evidence>
<comment type="function">
    <text evidence="1">Absolutely required for transposition of IS1.</text>
</comment>
<keyword evidence="4" id="KW-0233">DNA recombination</keyword>
<dbReference type="AlphaFoldDB" id="A0A848CFC7"/>
<dbReference type="InterPro" id="IPR009057">
    <property type="entry name" value="Homeodomain-like_sf"/>
</dbReference>
<evidence type="ECO:0000256" key="4">
    <source>
        <dbReference type="ARBA" id="ARBA00023172"/>
    </source>
</evidence>